<sequence>MSEDKAKNQADKNNSTKEEAPELSPELLDRIKHPAPIDNTILNQSPEELKGNPAVTPEMLDD</sequence>
<proteinExistence type="predicted"/>
<dbReference type="OrthoDB" id="426872at2"/>
<organism evidence="2 3">
    <name type="scientific">Calothrix parasitica NIES-267</name>
    <dbReference type="NCBI Taxonomy" id="1973488"/>
    <lineage>
        <taxon>Bacteria</taxon>
        <taxon>Bacillati</taxon>
        <taxon>Cyanobacteriota</taxon>
        <taxon>Cyanophyceae</taxon>
        <taxon>Nostocales</taxon>
        <taxon>Calotrichaceae</taxon>
        <taxon>Calothrix</taxon>
    </lineage>
</organism>
<feature type="region of interest" description="Disordered" evidence="1">
    <location>
        <begin position="1"/>
        <end position="62"/>
    </location>
</feature>
<dbReference type="EMBL" id="AP018227">
    <property type="protein sequence ID" value="BAY82181.1"/>
    <property type="molecule type" value="Genomic_DNA"/>
</dbReference>
<dbReference type="Proteomes" id="UP000218418">
    <property type="component" value="Chromosome"/>
</dbReference>
<keyword evidence="3" id="KW-1185">Reference proteome</keyword>
<evidence type="ECO:0000313" key="3">
    <source>
        <dbReference type="Proteomes" id="UP000218418"/>
    </source>
</evidence>
<gene>
    <name evidence="2" type="ORF">NIES267_16600</name>
</gene>
<dbReference type="AlphaFoldDB" id="A0A1Z4LLQ5"/>
<accession>A0A1Z4LLQ5</accession>
<reference evidence="2 3" key="1">
    <citation type="submission" date="2017-06" db="EMBL/GenBank/DDBJ databases">
        <title>Genome sequencing of cyanobaciteial culture collection at National Institute for Environmental Studies (NIES).</title>
        <authorList>
            <person name="Hirose Y."/>
            <person name="Shimura Y."/>
            <person name="Fujisawa T."/>
            <person name="Nakamura Y."/>
            <person name="Kawachi M."/>
        </authorList>
    </citation>
    <scope>NUCLEOTIDE SEQUENCE [LARGE SCALE GENOMIC DNA]</scope>
    <source>
        <strain evidence="2 3">NIES-267</strain>
    </source>
</reference>
<evidence type="ECO:0000256" key="1">
    <source>
        <dbReference type="SAM" id="MobiDB-lite"/>
    </source>
</evidence>
<protein>
    <submittedName>
        <fullName evidence="2">Uncharacterized protein</fullName>
    </submittedName>
</protein>
<name>A0A1Z4LLQ5_9CYAN</name>
<evidence type="ECO:0000313" key="2">
    <source>
        <dbReference type="EMBL" id="BAY82181.1"/>
    </source>
</evidence>
<feature type="compositionally biased region" description="Basic and acidic residues" evidence="1">
    <location>
        <begin position="1"/>
        <end position="20"/>
    </location>
</feature>